<keyword evidence="1" id="KW-1133">Transmembrane helix</keyword>
<accession>A0A1G1ZRC2</accession>
<gene>
    <name evidence="2" type="ORF">A3I24_01130</name>
</gene>
<proteinExistence type="predicted"/>
<dbReference type="InterPro" id="IPR014717">
    <property type="entry name" value="Transl_elong_EF1B/ribsomal_bS6"/>
</dbReference>
<dbReference type="Pfam" id="PF04350">
    <property type="entry name" value="PilO"/>
    <property type="match status" value="1"/>
</dbReference>
<dbReference type="GO" id="GO:0043107">
    <property type="term" value="P:type IV pilus-dependent motility"/>
    <property type="evidence" value="ECO:0007669"/>
    <property type="project" value="InterPro"/>
</dbReference>
<feature type="transmembrane region" description="Helical" evidence="1">
    <location>
        <begin position="12"/>
        <end position="31"/>
    </location>
</feature>
<comment type="caution">
    <text evidence="2">The sequence shown here is derived from an EMBL/GenBank/DDBJ whole genome shotgun (WGS) entry which is preliminary data.</text>
</comment>
<evidence type="ECO:0000256" key="1">
    <source>
        <dbReference type="SAM" id="Phobius"/>
    </source>
</evidence>
<sequence>MNTDYFKKKILVNAIITLAIIIVLAIGLFFAGRGINQKVIKIESLRKELNTRLTALNSLTNLRQQSEKAKSLFGSLQTLLPTKDELINFPKELNGFAKANKVEIGFSFGSETAPAENQPGFTAFNLTLSGSYDNLVKFLKAIEGSQFFVGINSLDVTKDPQSQKFSALISGKIFSQ</sequence>
<dbReference type="STRING" id="1798409.A3I24_01130"/>
<evidence type="ECO:0000313" key="2">
    <source>
        <dbReference type="EMBL" id="OGY67263.1"/>
    </source>
</evidence>
<dbReference type="AlphaFoldDB" id="A0A1G1ZRC2"/>
<name>A0A1G1ZRC2_9BACT</name>
<dbReference type="InterPro" id="IPR007445">
    <property type="entry name" value="PilO"/>
</dbReference>
<reference evidence="2 3" key="1">
    <citation type="journal article" date="2016" name="Nat. Commun.">
        <title>Thousands of microbial genomes shed light on interconnected biogeochemical processes in an aquifer system.</title>
        <authorList>
            <person name="Anantharaman K."/>
            <person name="Brown C.T."/>
            <person name="Hug L.A."/>
            <person name="Sharon I."/>
            <person name="Castelle C.J."/>
            <person name="Probst A.J."/>
            <person name="Thomas B.C."/>
            <person name="Singh A."/>
            <person name="Wilkins M.J."/>
            <person name="Karaoz U."/>
            <person name="Brodie E.L."/>
            <person name="Williams K.H."/>
            <person name="Hubbard S.S."/>
            <person name="Banfield J.F."/>
        </authorList>
    </citation>
    <scope>NUCLEOTIDE SEQUENCE [LARGE SCALE GENOMIC DNA]</scope>
</reference>
<organism evidence="2 3">
    <name type="scientific">Candidatus Harrisonbacteria bacterium RIFCSPLOWO2_02_FULL_41_13b</name>
    <dbReference type="NCBI Taxonomy" id="1798409"/>
    <lineage>
        <taxon>Bacteria</taxon>
        <taxon>Candidatus Harrisoniibacteriota</taxon>
    </lineage>
</organism>
<keyword evidence="1" id="KW-0472">Membrane</keyword>
<dbReference type="Gene3D" id="3.30.70.60">
    <property type="match status" value="1"/>
</dbReference>
<dbReference type="Proteomes" id="UP000177690">
    <property type="component" value="Unassembled WGS sequence"/>
</dbReference>
<evidence type="ECO:0000313" key="3">
    <source>
        <dbReference type="Proteomes" id="UP000177690"/>
    </source>
</evidence>
<protein>
    <recommendedName>
        <fullName evidence="4">Type 4 fimbrial biogenesis protein PilO</fullName>
    </recommendedName>
</protein>
<dbReference type="GO" id="GO:0043683">
    <property type="term" value="P:type IV pilus assembly"/>
    <property type="evidence" value="ECO:0007669"/>
    <property type="project" value="InterPro"/>
</dbReference>
<evidence type="ECO:0008006" key="4">
    <source>
        <dbReference type="Google" id="ProtNLM"/>
    </source>
</evidence>
<keyword evidence="1" id="KW-0812">Transmembrane</keyword>
<dbReference type="EMBL" id="MHJL01000027">
    <property type="protein sequence ID" value="OGY67263.1"/>
    <property type="molecule type" value="Genomic_DNA"/>
</dbReference>